<reference evidence="3" key="1">
    <citation type="submission" date="2018-04" db="EMBL/GenBank/DDBJ databases">
        <authorList>
            <person name="Liu S."/>
            <person name="Wang Z."/>
            <person name="Li J."/>
        </authorList>
    </citation>
    <scope>NUCLEOTIDE SEQUENCE [LARGE SCALE GENOMIC DNA]</scope>
    <source>
        <strain evidence="3">S1194</strain>
    </source>
</reference>
<dbReference type="Proteomes" id="UP000244978">
    <property type="component" value="Unassembled WGS sequence"/>
</dbReference>
<feature type="region of interest" description="Disordered" evidence="1">
    <location>
        <begin position="1"/>
        <end position="28"/>
    </location>
</feature>
<dbReference type="EMBL" id="QEEX01000001">
    <property type="protein sequence ID" value="PWB97816.1"/>
    <property type="molecule type" value="Genomic_DNA"/>
</dbReference>
<comment type="caution">
    <text evidence="2">The sequence shown here is derived from an EMBL/GenBank/DDBJ whole genome shotgun (WGS) entry which is preliminary data.</text>
</comment>
<organism evidence="2 3">
    <name type="scientific">Homoserinimonas hongtaonis</name>
    <dbReference type="NCBI Taxonomy" id="2079791"/>
    <lineage>
        <taxon>Bacteria</taxon>
        <taxon>Bacillati</taxon>
        <taxon>Actinomycetota</taxon>
        <taxon>Actinomycetes</taxon>
        <taxon>Micrococcales</taxon>
        <taxon>Microbacteriaceae</taxon>
        <taxon>Homoserinimonas</taxon>
    </lineage>
</organism>
<evidence type="ECO:0000313" key="3">
    <source>
        <dbReference type="Proteomes" id="UP000244978"/>
    </source>
</evidence>
<dbReference type="RefSeq" id="WP_108997704.1">
    <property type="nucleotide sequence ID" value="NZ_QEEX01000001.1"/>
</dbReference>
<accession>A0A2U1T1S4</accession>
<protein>
    <submittedName>
        <fullName evidence="2">Uncharacterized protein</fullName>
    </submittedName>
</protein>
<keyword evidence="3" id="KW-1185">Reference proteome</keyword>
<name>A0A2U1T1S4_9MICO</name>
<proteinExistence type="predicted"/>
<sequence length="59" mass="6327">MSERRRDPTAQLSGFGAEAGQAAADNPGVHRHLGDLAGSPFVIRQDAQIDQEVHDVIFA</sequence>
<evidence type="ECO:0000256" key="1">
    <source>
        <dbReference type="SAM" id="MobiDB-lite"/>
    </source>
</evidence>
<evidence type="ECO:0000313" key="2">
    <source>
        <dbReference type="EMBL" id="PWB97816.1"/>
    </source>
</evidence>
<gene>
    <name evidence="2" type="ORF">DF220_08215</name>
</gene>
<dbReference type="AlphaFoldDB" id="A0A2U1T1S4"/>